<protein>
    <recommendedName>
        <fullName evidence="4">Transposase</fullName>
    </recommendedName>
</protein>
<evidence type="ECO:0000256" key="1">
    <source>
        <dbReference type="SAM" id="MobiDB-lite"/>
    </source>
</evidence>
<keyword evidence="3" id="KW-1185">Reference proteome</keyword>
<gene>
    <name evidence="2" type="ORF">GOB84_11315</name>
</gene>
<proteinExistence type="predicted"/>
<reference evidence="2 3" key="1">
    <citation type="journal article" date="2020" name="Int. J. Syst. Evol. Microbiol.">
        <title>Novel acetic acid bacteria from cider fermentations: Acetobacter conturbans sp. nov. and Acetobacter fallax sp. nov.</title>
        <authorList>
            <person name="Sombolestani A.S."/>
            <person name="Cleenwerck I."/>
            <person name="Cnockaert M."/>
            <person name="Borremans W."/>
            <person name="Wieme A.D."/>
            <person name="De Vuyst L."/>
            <person name="Vandamme P."/>
        </authorList>
    </citation>
    <scope>NUCLEOTIDE SEQUENCE [LARGE SCALE GENOMIC DNA]</scope>
    <source>
        <strain evidence="2 3">LMG 1637</strain>
    </source>
</reference>
<dbReference type="EMBL" id="WOSW01000021">
    <property type="protein sequence ID" value="NHO33137.1"/>
    <property type="molecule type" value="Genomic_DNA"/>
</dbReference>
<evidence type="ECO:0000313" key="3">
    <source>
        <dbReference type="Proteomes" id="UP000615326"/>
    </source>
</evidence>
<name>A0ABX0KGU6_9PROT</name>
<evidence type="ECO:0000313" key="2">
    <source>
        <dbReference type="EMBL" id="NHO33137.1"/>
    </source>
</evidence>
<comment type="caution">
    <text evidence="2">The sequence shown here is derived from an EMBL/GenBank/DDBJ whole genome shotgun (WGS) entry which is preliminary data.</text>
</comment>
<accession>A0ABX0KGU6</accession>
<organism evidence="2 3">
    <name type="scientific">Acetobacter fallax</name>
    <dbReference type="NCBI Taxonomy" id="1737473"/>
    <lineage>
        <taxon>Bacteria</taxon>
        <taxon>Pseudomonadati</taxon>
        <taxon>Pseudomonadota</taxon>
        <taxon>Alphaproteobacteria</taxon>
        <taxon>Acetobacterales</taxon>
        <taxon>Acetobacteraceae</taxon>
        <taxon>Acetobacter</taxon>
    </lineage>
</organism>
<dbReference type="Proteomes" id="UP000615326">
    <property type="component" value="Unassembled WGS sequence"/>
</dbReference>
<feature type="region of interest" description="Disordered" evidence="1">
    <location>
        <begin position="26"/>
        <end position="48"/>
    </location>
</feature>
<dbReference type="RefSeq" id="WP_173577660.1">
    <property type="nucleotide sequence ID" value="NZ_WOSX01000022.1"/>
</dbReference>
<sequence length="48" mass="5499">MRDLPKKGVDPLVAIGRLCTRRPYDFRRLPNPKEPLRVTEPRSLGVSP</sequence>
<evidence type="ECO:0008006" key="4">
    <source>
        <dbReference type="Google" id="ProtNLM"/>
    </source>
</evidence>